<feature type="compositionally biased region" description="Pro residues" evidence="1">
    <location>
        <begin position="56"/>
        <end position="78"/>
    </location>
</feature>
<evidence type="ECO:0000256" key="1">
    <source>
        <dbReference type="SAM" id="MobiDB-lite"/>
    </source>
</evidence>
<dbReference type="Proteomes" id="UP000265354">
    <property type="component" value="Unassembled WGS sequence"/>
</dbReference>
<dbReference type="EMBL" id="BGZL01000003">
    <property type="protein sequence ID" value="GBQ00043.1"/>
    <property type="molecule type" value="Genomic_DNA"/>
</dbReference>
<proteinExistence type="predicted"/>
<dbReference type="AlphaFoldDB" id="A0A388STV6"/>
<name>A0A388STV6_9ACTN</name>
<sequence>MSHNQPGPYGGQPRQPGPYGAPGPYGPPPRGPGGAPQPGYGPPRQPPQPAQGLPPQGLPPQPPGYGYPRAPQPGPYGPQPHHGAGRGAYPSPPPPPARGGGRRKAPAAGGAVAALAVVAGCAWWLTSGRTGSGVAADTKGYRLTPAASAGGFEKDKDSTGRLSAEEKSEAEALLGVRGARKAGANYTAGDPERPLNGRALSPTGLWGEIDDPEKALDGWFRELAEGGGDGSDDVRVEFAGKAADVEPAGFEGALMKCRTARLTPAGDAGSAGPGAKASGVPMCAWADFSTVAGVDVVGLSQILGGGGGAVPQREVAEPTAEPYGSSRTKV</sequence>
<accession>A0A388STV6</accession>
<feature type="region of interest" description="Disordered" evidence="1">
    <location>
        <begin position="1"/>
        <end position="110"/>
    </location>
</feature>
<gene>
    <name evidence="2" type="ORF">SSP531S_14510</name>
</gene>
<feature type="region of interest" description="Disordered" evidence="1">
    <location>
        <begin position="305"/>
        <end position="330"/>
    </location>
</feature>
<feature type="compositionally biased region" description="Pro residues" evidence="1">
    <location>
        <begin position="39"/>
        <end position="49"/>
    </location>
</feature>
<dbReference type="RefSeq" id="WP_116427156.1">
    <property type="nucleotide sequence ID" value="NZ_BGZL01000003.1"/>
</dbReference>
<reference evidence="2 3" key="1">
    <citation type="submission" date="2018-07" db="EMBL/GenBank/DDBJ databases">
        <title>Whole Genome Shotgun Sequence of Streptomyces spongiicola strain 531S.</title>
        <authorList>
            <person name="Dohra H."/>
            <person name="Kodani S."/>
        </authorList>
    </citation>
    <scope>NUCLEOTIDE SEQUENCE [LARGE SCALE GENOMIC DNA]</scope>
    <source>
        <strain evidence="2 3">531S</strain>
    </source>
</reference>
<feature type="region of interest" description="Disordered" evidence="1">
    <location>
        <begin position="145"/>
        <end position="166"/>
    </location>
</feature>
<evidence type="ECO:0000313" key="3">
    <source>
        <dbReference type="Proteomes" id="UP000265354"/>
    </source>
</evidence>
<protein>
    <submittedName>
        <fullName evidence="2">Uncharacterized protein</fullName>
    </submittedName>
</protein>
<evidence type="ECO:0000313" key="2">
    <source>
        <dbReference type="EMBL" id="GBQ00043.1"/>
    </source>
</evidence>
<comment type="caution">
    <text evidence="2">The sequence shown here is derived from an EMBL/GenBank/DDBJ whole genome shotgun (WGS) entry which is preliminary data.</text>
</comment>
<feature type="compositionally biased region" description="Low complexity" evidence="1">
    <location>
        <begin position="1"/>
        <end position="14"/>
    </location>
</feature>
<organism evidence="2 3">
    <name type="scientific">Streptomyces spongiicola</name>
    <dbReference type="NCBI Taxonomy" id="1690221"/>
    <lineage>
        <taxon>Bacteria</taxon>
        <taxon>Bacillati</taxon>
        <taxon>Actinomycetota</taxon>
        <taxon>Actinomycetes</taxon>
        <taxon>Kitasatosporales</taxon>
        <taxon>Streptomycetaceae</taxon>
        <taxon>Streptomyces</taxon>
    </lineage>
</organism>
<feature type="compositionally biased region" description="Pro residues" evidence="1">
    <location>
        <begin position="15"/>
        <end position="31"/>
    </location>
</feature>
<feature type="compositionally biased region" description="Basic and acidic residues" evidence="1">
    <location>
        <begin position="152"/>
        <end position="166"/>
    </location>
</feature>